<evidence type="ECO:0000256" key="1">
    <source>
        <dbReference type="ARBA" id="ARBA00002591"/>
    </source>
</evidence>
<evidence type="ECO:0000256" key="2">
    <source>
        <dbReference type="ARBA" id="ARBA00006929"/>
    </source>
</evidence>
<reference evidence="9 10" key="1">
    <citation type="journal article" date="2002" name="Int. J. Syst. Evol. Microbiol.">
        <title>Sphingopyxis witflariensis sp. nov., isolated from activated sludge.</title>
        <authorList>
            <person name="Kampfer P."/>
            <person name="Witzenberger R."/>
            <person name="Denner E.B."/>
            <person name="Busse H.J."/>
            <person name="Neef A."/>
        </authorList>
    </citation>
    <scope>NUCLEOTIDE SEQUENCE [LARGE SCALE GENOMIC DNA]</scope>
    <source>
        <strain evidence="9 10">DSM 14551</strain>
    </source>
</reference>
<evidence type="ECO:0000256" key="7">
    <source>
        <dbReference type="HAMAP-Rule" id="MF_00415"/>
    </source>
</evidence>
<keyword evidence="9" id="KW-0282">Flagellum</keyword>
<dbReference type="GO" id="GO:0009279">
    <property type="term" value="C:cell outer membrane"/>
    <property type="evidence" value="ECO:0007669"/>
    <property type="project" value="UniProtKB-SubCell"/>
</dbReference>
<proteinExistence type="inferred from homology"/>
<dbReference type="GO" id="GO:0071973">
    <property type="term" value="P:bacterial-type flagellum-dependent cell motility"/>
    <property type="evidence" value="ECO:0007669"/>
    <property type="project" value="InterPro"/>
</dbReference>
<keyword evidence="9" id="KW-0969">Cilium</keyword>
<accession>A0A246K3Z6</accession>
<comment type="function">
    <text evidence="1 7">Assembles around the rod to form the L-ring and probably protects the motor/basal body from shearing forces during rotation.</text>
</comment>
<keyword evidence="10" id="KW-1185">Reference proteome</keyword>
<keyword evidence="6 7" id="KW-0998">Cell outer membrane</keyword>
<dbReference type="InterPro" id="IPR000527">
    <property type="entry name" value="Flag_Lring"/>
</dbReference>
<gene>
    <name evidence="7" type="primary">flgH</name>
    <name evidence="9" type="ORF">CDQ91_06080</name>
</gene>
<dbReference type="OrthoDB" id="9789227at2"/>
<comment type="similarity">
    <text evidence="2 7">Belongs to the FlgH family.</text>
</comment>
<feature type="signal peptide" evidence="8">
    <location>
        <begin position="1"/>
        <end position="25"/>
    </location>
</feature>
<evidence type="ECO:0000256" key="3">
    <source>
        <dbReference type="ARBA" id="ARBA00022729"/>
    </source>
</evidence>
<protein>
    <recommendedName>
        <fullName evidence="7">Flagellar L-ring protein</fullName>
    </recommendedName>
    <alternativeName>
        <fullName evidence="7">Basal body L-ring protein</fullName>
    </alternativeName>
</protein>
<sequence>MPRRRSDLAGLLMLSVALAPMGAAAKEAPVPDAFAATMPMPSAPLPANGSIFQGSYTPLTSGGRAGQVGDIITIQLVERTAATKSNAAGTQRDGSIGLTPPATGPLSLFNPSDIGMGGGQQFKGKGDASQSNALSGEVSVTVAQVFPNGTMLVRGEKLLTLNRGDERVQISGLVRAMDITPDNRVLSTRVANANIRYVGKGEIARASQQGWLQRFFAIISPF</sequence>
<comment type="subcellular location">
    <subcellularLocation>
        <location evidence="7">Cell outer membrane</location>
    </subcellularLocation>
    <subcellularLocation>
        <location evidence="7">Bacterial flagellum basal body</location>
    </subcellularLocation>
</comment>
<dbReference type="EMBL" id="NISJ01000002">
    <property type="protein sequence ID" value="OWR00316.1"/>
    <property type="molecule type" value="Genomic_DNA"/>
</dbReference>
<dbReference type="Pfam" id="PF02107">
    <property type="entry name" value="FlgH"/>
    <property type="match status" value="1"/>
</dbReference>
<dbReference type="Proteomes" id="UP000197097">
    <property type="component" value="Unassembled WGS sequence"/>
</dbReference>
<dbReference type="GO" id="GO:0003774">
    <property type="term" value="F:cytoskeletal motor activity"/>
    <property type="evidence" value="ECO:0007669"/>
    <property type="project" value="InterPro"/>
</dbReference>
<keyword evidence="3 8" id="KW-0732">Signal</keyword>
<dbReference type="HAMAP" id="MF_00415">
    <property type="entry name" value="FlgH"/>
    <property type="match status" value="1"/>
</dbReference>
<keyword evidence="4 7" id="KW-0472">Membrane</keyword>
<dbReference type="PANTHER" id="PTHR34933:SF1">
    <property type="entry name" value="FLAGELLAR L-RING PROTEIN"/>
    <property type="match status" value="1"/>
</dbReference>
<comment type="subunit">
    <text evidence="7">The basal body constitutes a major portion of the flagellar organelle and consists of four rings (L,P,S, and M) mounted on a central rod.</text>
</comment>
<dbReference type="AlphaFoldDB" id="A0A246K3Z6"/>
<comment type="caution">
    <text evidence="9">The sequence shown here is derived from an EMBL/GenBank/DDBJ whole genome shotgun (WGS) entry which is preliminary data.</text>
</comment>
<evidence type="ECO:0000256" key="8">
    <source>
        <dbReference type="SAM" id="SignalP"/>
    </source>
</evidence>
<dbReference type="PANTHER" id="PTHR34933">
    <property type="entry name" value="FLAGELLAR L-RING PROTEIN"/>
    <property type="match status" value="1"/>
</dbReference>
<evidence type="ECO:0000256" key="4">
    <source>
        <dbReference type="ARBA" id="ARBA00023136"/>
    </source>
</evidence>
<dbReference type="PRINTS" id="PR01008">
    <property type="entry name" value="FLGLRINGFLGH"/>
</dbReference>
<evidence type="ECO:0000256" key="5">
    <source>
        <dbReference type="ARBA" id="ARBA00023143"/>
    </source>
</evidence>
<name>A0A246K3Z6_9SPHN</name>
<keyword evidence="5 7" id="KW-0975">Bacterial flagellum</keyword>
<dbReference type="GO" id="GO:0009427">
    <property type="term" value="C:bacterial-type flagellum basal body, distal rod, L ring"/>
    <property type="evidence" value="ECO:0007669"/>
    <property type="project" value="InterPro"/>
</dbReference>
<evidence type="ECO:0000313" key="9">
    <source>
        <dbReference type="EMBL" id="OWR00316.1"/>
    </source>
</evidence>
<feature type="chain" id="PRO_5013281218" description="Flagellar L-ring protein" evidence="8">
    <location>
        <begin position="26"/>
        <end position="222"/>
    </location>
</feature>
<organism evidence="9 10">
    <name type="scientific">Sphingopyxis witflariensis</name>
    <dbReference type="NCBI Taxonomy" id="173675"/>
    <lineage>
        <taxon>Bacteria</taxon>
        <taxon>Pseudomonadati</taxon>
        <taxon>Pseudomonadota</taxon>
        <taxon>Alphaproteobacteria</taxon>
        <taxon>Sphingomonadales</taxon>
        <taxon>Sphingomonadaceae</taxon>
        <taxon>Sphingopyxis</taxon>
    </lineage>
</organism>
<dbReference type="RefSeq" id="WP_088471806.1">
    <property type="nucleotide sequence ID" value="NZ_NISJ01000002.1"/>
</dbReference>
<keyword evidence="9" id="KW-0966">Cell projection</keyword>
<evidence type="ECO:0000256" key="6">
    <source>
        <dbReference type="ARBA" id="ARBA00023237"/>
    </source>
</evidence>
<evidence type="ECO:0000313" key="10">
    <source>
        <dbReference type="Proteomes" id="UP000197097"/>
    </source>
</evidence>